<dbReference type="Pfam" id="PF22570">
    <property type="entry name" value="LiaF-TM"/>
    <property type="match status" value="1"/>
</dbReference>
<evidence type="ECO:0000259" key="8">
    <source>
        <dbReference type="Pfam" id="PF22570"/>
    </source>
</evidence>
<evidence type="ECO:0000259" key="7">
    <source>
        <dbReference type="Pfam" id="PF04024"/>
    </source>
</evidence>
<feature type="transmembrane region" description="Helical" evidence="6">
    <location>
        <begin position="116"/>
        <end position="137"/>
    </location>
</feature>
<accession>A0A2J0MIL6</accession>
<reference evidence="10" key="1">
    <citation type="submission" date="2017-09" db="EMBL/GenBank/DDBJ databases">
        <title>Depth-based differentiation of microbial function through sediment-hosted aquifers and enrichment of novel symbionts in the deep terrestrial subsurface.</title>
        <authorList>
            <person name="Probst A.J."/>
            <person name="Ladd B."/>
            <person name="Jarett J.K."/>
            <person name="Geller-Mcgrath D.E."/>
            <person name="Sieber C.M.K."/>
            <person name="Emerson J.B."/>
            <person name="Anantharaman K."/>
            <person name="Thomas B.C."/>
            <person name="Malmstrom R."/>
            <person name="Stieglmeier M."/>
            <person name="Klingl A."/>
            <person name="Woyke T."/>
            <person name="Ryan C.M."/>
            <person name="Banfield J.F."/>
        </authorList>
    </citation>
    <scope>NUCLEOTIDE SEQUENCE [LARGE SCALE GENOMIC DNA]</scope>
</reference>
<evidence type="ECO:0000313" key="9">
    <source>
        <dbReference type="EMBL" id="PIZ85674.1"/>
    </source>
</evidence>
<feature type="transmembrane region" description="Helical" evidence="6">
    <location>
        <begin position="37"/>
        <end position="60"/>
    </location>
</feature>
<dbReference type="PANTHER" id="PTHR33885">
    <property type="entry name" value="PHAGE SHOCK PROTEIN C"/>
    <property type="match status" value="1"/>
</dbReference>
<feature type="transmembrane region" description="Helical" evidence="6">
    <location>
        <begin position="143"/>
        <end position="158"/>
    </location>
</feature>
<feature type="domain" description="Phage shock protein PspC N-terminal" evidence="7">
    <location>
        <begin position="6"/>
        <end position="63"/>
    </location>
</feature>
<dbReference type="PANTHER" id="PTHR33885:SF3">
    <property type="entry name" value="PHAGE SHOCK PROTEIN C"/>
    <property type="match status" value="1"/>
</dbReference>
<comment type="subcellular location">
    <subcellularLocation>
        <location evidence="1">Cell membrane</location>
        <topology evidence="1">Single-pass membrane protein</topology>
    </subcellularLocation>
</comment>
<evidence type="ECO:0000256" key="2">
    <source>
        <dbReference type="ARBA" id="ARBA00022475"/>
    </source>
</evidence>
<name>A0A2J0MIL6_9BACT</name>
<evidence type="ECO:0000256" key="5">
    <source>
        <dbReference type="ARBA" id="ARBA00023136"/>
    </source>
</evidence>
<comment type="caution">
    <text evidence="9">The sequence shown here is derived from an EMBL/GenBank/DDBJ whole genome shotgun (WGS) entry which is preliminary data.</text>
</comment>
<evidence type="ECO:0000256" key="6">
    <source>
        <dbReference type="SAM" id="Phobius"/>
    </source>
</evidence>
<sequence length="163" mass="18132">MTETTKKLYRSADDRIIAGVCGGIAQYFNIDPVLVRIVFIALALIHGLGIVLYLAFLFLVPKEGEAEMLEKVIAFSKHLKKDAKPAEEPPAGEAPAKDIEEPAKQTFAFIRDKKRLIGLAIVVVGGFALLNSLFHLSWFEWDIFWAVAVIIVGFYLIVRKGQT</sequence>
<keyword evidence="3 6" id="KW-0812">Transmembrane</keyword>
<dbReference type="InterPro" id="IPR007168">
    <property type="entry name" value="Phageshock_PspC_N"/>
</dbReference>
<dbReference type="InterPro" id="IPR052027">
    <property type="entry name" value="PspC"/>
</dbReference>
<gene>
    <name evidence="9" type="ORF">COX94_02350</name>
</gene>
<dbReference type="Proteomes" id="UP000229132">
    <property type="component" value="Unassembled WGS sequence"/>
</dbReference>
<proteinExistence type="predicted"/>
<keyword evidence="2" id="KW-1003">Cell membrane</keyword>
<organism evidence="9 10">
    <name type="scientific">Candidatus Nomurabacteria bacterium CG_4_10_14_0_2_um_filter_33_9</name>
    <dbReference type="NCBI Taxonomy" id="1974728"/>
    <lineage>
        <taxon>Bacteria</taxon>
        <taxon>Candidatus Nomuraibacteriota</taxon>
    </lineage>
</organism>
<dbReference type="InterPro" id="IPR054331">
    <property type="entry name" value="LiaF_TM"/>
</dbReference>
<keyword evidence="5 6" id="KW-0472">Membrane</keyword>
<evidence type="ECO:0000256" key="3">
    <source>
        <dbReference type="ARBA" id="ARBA00022692"/>
    </source>
</evidence>
<evidence type="ECO:0000313" key="10">
    <source>
        <dbReference type="Proteomes" id="UP000229132"/>
    </source>
</evidence>
<protein>
    <submittedName>
        <fullName evidence="9">Uncharacterized protein</fullName>
    </submittedName>
</protein>
<dbReference type="AlphaFoldDB" id="A0A2J0MIL6"/>
<evidence type="ECO:0000256" key="4">
    <source>
        <dbReference type="ARBA" id="ARBA00022989"/>
    </source>
</evidence>
<dbReference type="GO" id="GO:0005886">
    <property type="term" value="C:plasma membrane"/>
    <property type="evidence" value="ECO:0007669"/>
    <property type="project" value="UniProtKB-SubCell"/>
</dbReference>
<evidence type="ECO:0000256" key="1">
    <source>
        <dbReference type="ARBA" id="ARBA00004162"/>
    </source>
</evidence>
<dbReference type="EMBL" id="PFOX01000041">
    <property type="protein sequence ID" value="PIZ85674.1"/>
    <property type="molecule type" value="Genomic_DNA"/>
</dbReference>
<keyword evidence="4 6" id="KW-1133">Transmembrane helix</keyword>
<dbReference type="Pfam" id="PF04024">
    <property type="entry name" value="PspC"/>
    <property type="match status" value="1"/>
</dbReference>
<feature type="domain" description="LiaF transmembrane" evidence="8">
    <location>
        <begin position="111"/>
        <end position="161"/>
    </location>
</feature>